<accession>A0A0D8PRD6</accession>
<comment type="subcellular location">
    <subcellularLocation>
        <location evidence="2">Cell inner membrane</location>
        <topology evidence="2">Multi-pass membrane protein</topology>
    </subcellularLocation>
</comment>
<evidence type="ECO:0000256" key="12">
    <source>
        <dbReference type="ARBA" id="ARBA00022989"/>
    </source>
</evidence>
<evidence type="ECO:0000256" key="3">
    <source>
        <dbReference type="ARBA" id="ARBA00012438"/>
    </source>
</evidence>
<keyword evidence="9" id="KW-0547">Nucleotide-binding</keyword>
<dbReference type="GO" id="GO:0005524">
    <property type="term" value="F:ATP binding"/>
    <property type="evidence" value="ECO:0007669"/>
    <property type="project" value="UniProtKB-KW"/>
</dbReference>
<dbReference type="InterPro" id="IPR036097">
    <property type="entry name" value="HisK_dim/P_sf"/>
</dbReference>
<evidence type="ECO:0000256" key="5">
    <source>
        <dbReference type="ARBA" id="ARBA00022519"/>
    </source>
</evidence>
<dbReference type="CDD" id="cd06225">
    <property type="entry name" value="HAMP"/>
    <property type="match status" value="1"/>
</dbReference>
<dbReference type="AlphaFoldDB" id="A0A0D8PRD6"/>
<evidence type="ECO:0000259" key="16">
    <source>
        <dbReference type="PROSITE" id="PS50109"/>
    </source>
</evidence>
<sequence length="483" mass="54673">MNWKVLYPKSLVSRTLWLTLLAVFLAQVIATGIWYTQSKQRDLDGLQSTSASMATMFASTVTFFQSLPMQYRHIVLDQLRNMGGTRFFVSFNDEEIRIDPIANSEQKQMAVSVFEKVLHQKLPRLSTIKVEFSRPETLHVLKNDILLSDLPRSWVHNTLSLEPLNPPILVVQIELEKNQWLYIAALLPAPYMNLKDEVITRQQMLFLVFITGLLLVFTYIMVRRQTKPLKQLADAANALSLDIYQPPLKEEGATELVMATQAFNRMQLRLRRYIEDREQLFSSISHDLKTPITRLRLRVELIDDDKKIDKFNHDLDELEMMVKGALQCVKDTDLHENIVPIDLNLLLASIAERHNHRDIKVTLPTLIIAPIMGKELGLKRCLSNLIDNGVKYGHQVTVAVIDKPDKIIMTITDQGKGIPASSLSAVFEPYFRLATDADGHGLGMGIARNIIHAHGGKLIIKNGLTQGLIVVVVLPRVLPVALA</sequence>
<dbReference type="PRINTS" id="PR00344">
    <property type="entry name" value="BCTRLSENSOR"/>
</dbReference>
<evidence type="ECO:0000256" key="10">
    <source>
        <dbReference type="ARBA" id="ARBA00022777"/>
    </source>
</evidence>
<evidence type="ECO:0000313" key="19">
    <source>
        <dbReference type="EMBL" id="PSW99216.1"/>
    </source>
</evidence>
<dbReference type="EMBL" id="PYOP01000003">
    <property type="protein sequence ID" value="PSW99216.1"/>
    <property type="molecule type" value="Genomic_DNA"/>
</dbReference>
<dbReference type="EMBL" id="PYLW01000001">
    <property type="protein sequence ID" value="PSV99685.1"/>
    <property type="molecule type" value="Genomic_DNA"/>
</dbReference>
<evidence type="ECO:0000256" key="9">
    <source>
        <dbReference type="ARBA" id="ARBA00022741"/>
    </source>
</evidence>
<dbReference type="PANTHER" id="PTHR44936">
    <property type="entry name" value="SENSOR PROTEIN CREC"/>
    <property type="match status" value="1"/>
</dbReference>
<keyword evidence="5" id="KW-0997">Cell inner membrane</keyword>
<keyword evidence="13" id="KW-0902">Two-component regulatory system</keyword>
<dbReference type="GO" id="GO:0005886">
    <property type="term" value="C:plasma membrane"/>
    <property type="evidence" value="ECO:0007669"/>
    <property type="project" value="UniProtKB-SubCell"/>
</dbReference>
<dbReference type="CDD" id="cd00075">
    <property type="entry name" value="HATPase"/>
    <property type="match status" value="1"/>
</dbReference>
<keyword evidence="10" id="KW-0418">Kinase</keyword>
<reference evidence="18 21" key="1">
    <citation type="submission" date="2018-01" db="EMBL/GenBank/DDBJ databases">
        <title>Whole genome sequencing of Histamine producing bacteria.</title>
        <authorList>
            <person name="Butler K."/>
        </authorList>
    </citation>
    <scope>NUCLEOTIDE SEQUENCE [LARGE SCALE GENOMIC DNA]</scope>
    <source>
        <strain evidence="19 20">ATCC 51761</strain>
        <strain evidence="18 21">NCIMB 13481</strain>
    </source>
</reference>
<evidence type="ECO:0000313" key="18">
    <source>
        <dbReference type="EMBL" id="PSV99685.1"/>
    </source>
</evidence>
<evidence type="ECO:0000256" key="15">
    <source>
        <dbReference type="SAM" id="Phobius"/>
    </source>
</evidence>
<keyword evidence="14 15" id="KW-0472">Membrane</keyword>
<evidence type="ECO:0000256" key="1">
    <source>
        <dbReference type="ARBA" id="ARBA00000085"/>
    </source>
</evidence>
<dbReference type="SMART" id="SM00387">
    <property type="entry name" value="HATPase_c"/>
    <property type="match status" value="1"/>
</dbReference>
<evidence type="ECO:0000256" key="4">
    <source>
        <dbReference type="ARBA" id="ARBA00022475"/>
    </source>
</evidence>
<evidence type="ECO:0000313" key="21">
    <source>
        <dbReference type="Proteomes" id="UP000241954"/>
    </source>
</evidence>
<dbReference type="RefSeq" id="WP_045037651.1">
    <property type="nucleotide sequence ID" value="NZ_CAMQYU010000019.1"/>
</dbReference>
<evidence type="ECO:0000313" key="20">
    <source>
        <dbReference type="Proteomes" id="UP000241190"/>
    </source>
</evidence>
<dbReference type="InterPro" id="IPR003594">
    <property type="entry name" value="HATPase_dom"/>
</dbReference>
<proteinExistence type="predicted"/>
<dbReference type="SUPFAM" id="SSF47384">
    <property type="entry name" value="Homodimeric domain of signal transducing histidine kinase"/>
    <property type="match status" value="1"/>
</dbReference>
<dbReference type="Pfam" id="PF00672">
    <property type="entry name" value="HAMP"/>
    <property type="match status" value="1"/>
</dbReference>
<dbReference type="SMART" id="SM00304">
    <property type="entry name" value="HAMP"/>
    <property type="match status" value="1"/>
</dbReference>
<evidence type="ECO:0000256" key="7">
    <source>
        <dbReference type="ARBA" id="ARBA00022679"/>
    </source>
</evidence>
<dbReference type="Proteomes" id="UP000241954">
    <property type="component" value="Unassembled WGS sequence"/>
</dbReference>
<organism evidence="18 21">
    <name type="scientific">Photobacterium iliopiscarium</name>
    <dbReference type="NCBI Taxonomy" id="56192"/>
    <lineage>
        <taxon>Bacteria</taxon>
        <taxon>Pseudomonadati</taxon>
        <taxon>Pseudomonadota</taxon>
        <taxon>Gammaproteobacteria</taxon>
        <taxon>Vibrionales</taxon>
        <taxon>Vibrionaceae</taxon>
        <taxon>Photobacterium</taxon>
    </lineage>
</organism>
<evidence type="ECO:0000256" key="14">
    <source>
        <dbReference type="ARBA" id="ARBA00023136"/>
    </source>
</evidence>
<dbReference type="InterPro" id="IPR036890">
    <property type="entry name" value="HATPase_C_sf"/>
</dbReference>
<keyword evidence="8 15" id="KW-0812">Transmembrane</keyword>
<dbReference type="InterPro" id="IPR005467">
    <property type="entry name" value="His_kinase_dom"/>
</dbReference>
<dbReference type="EC" id="2.7.13.3" evidence="3"/>
<dbReference type="InterPro" id="IPR003661">
    <property type="entry name" value="HisK_dim/P_dom"/>
</dbReference>
<dbReference type="Gene3D" id="1.10.287.130">
    <property type="match status" value="1"/>
</dbReference>
<dbReference type="Pfam" id="PF02518">
    <property type="entry name" value="HATPase_c"/>
    <property type="match status" value="1"/>
</dbReference>
<evidence type="ECO:0000256" key="6">
    <source>
        <dbReference type="ARBA" id="ARBA00022553"/>
    </source>
</evidence>
<name>A0A0D8PRD6_9GAMM</name>
<dbReference type="GeneID" id="93546914"/>
<dbReference type="Proteomes" id="UP000241190">
    <property type="component" value="Unassembled WGS sequence"/>
</dbReference>
<feature type="domain" description="Histidine kinase" evidence="16">
    <location>
        <begin position="283"/>
        <end position="478"/>
    </location>
</feature>
<evidence type="ECO:0000256" key="11">
    <source>
        <dbReference type="ARBA" id="ARBA00022840"/>
    </source>
</evidence>
<evidence type="ECO:0000256" key="13">
    <source>
        <dbReference type="ARBA" id="ARBA00023012"/>
    </source>
</evidence>
<evidence type="ECO:0000259" key="17">
    <source>
        <dbReference type="PROSITE" id="PS50885"/>
    </source>
</evidence>
<dbReference type="PANTHER" id="PTHR44936:SF5">
    <property type="entry name" value="SENSOR HISTIDINE KINASE ENVZ"/>
    <property type="match status" value="1"/>
</dbReference>
<dbReference type="PROSITE" id="PS50885">
    <property type="entry name" value="HAMP"/>
    <property type="match status" value="1"/>
</dbReference>
<dbReference type="GO" id="GO:0000155">
    <property type="term" value="F:phosphorelay sensor kinase activity"/>
    <property type="evidence" value="ECO:0007669"/>
    <property type="project" value="InterPro"/>
</dbReference>
<evidence type="ECO:0000256" key="8">
    <source>
        <dbReference type="ARBA" id="ARBA00022692"/>
    </source>
</evidence>
<dbReference type="OrthoDB" id="9804645at2"/>
<dbReference type="InterPro" id="IPR004358">
    <property type="entry name" value="Sig_transdc_His_kin-like_C"/>
</dbReference>
<keyword evidence="12 15" id="KW-1133">Transmembrane helix</keyword>
<feature type="domain" description="HAMP" evidence="17">
    <location>
        <begin position="223"/>
        <end position="275"/>
    </location>
</feature>
<protein>
    <recommendedName>
        <fullName evidence="3">histidine kinase</fullName>
        <ecNumber evidence="3">2.7.13.3</ecNumber>
    </recommendedName>
</protein>
<dbReference type="Gene3D" id="3.30.565.10">
    <property type="entry name" value="Histidine kinase-like ATPase, C-terminal domain"/>
    <property type="match status" value="1"/>
</dbReference>
<dbReference type="InterPro" id="IPR003660">
    <property type="entry name" value="HAMP_dom"/>
</dbReference>
<dbReference type="InterPro" id="IPR050980">
    <property type="entry name" value="2C_sensor_his_kinase"/>
</dbReference>
<feature type="transmembrane region" description="Helical" evidence="15">
    <location>
        <begin position="204"/>
        <end position="222"/>
    </location>
</feature>
<keyword evidence="20" id="KW-1185">Reference proteome</keyword>
<dbReference type="STRING" id="56192.UB38_03045"/>
<dbReference type="Pfam" id="PF00512">
    <property type="entry name" value="HisKA"/>
    <property type="match status" value="1"/>
</dbReference>
<keyword evidence="6" id="KW-0597">Phosphoprotein</keyword>
<keyword evidence="11" id="KW-0067">ATP-binding</keyword>
<keyword evidence="4" id="KW-1003">Cell membrane</keyword>
<dbReference type="PROSITE" id="PS50109">
    <property type="entry name" value="HIS_KIN"/>
    <property type="match status" value="1"/>
</dbReference>
<dbReference type="SUPFAM" id="SSF55874">
    <property type="entry name" value="ATPase domain of HSP90 chaperone/DNA topoisomerase II/histidine kinase"/>
    <property type="match status" value="1"/>
</dbReference>
<keyword evidence="7" id="KW-0808">Transferase</keyword>
<dbReference type="CDD" id="cd00082">
    <property type="entry name" value="HisKA"/>
    <property type="match status" value="1"/>
</dbReference>
<comment type="catalytic activity">
    <reaction evidence="1">
        <text>ATP + protein L-histidine = ADP + protein N-phospho-L-histidine.</text>
        <dbReference type="EC" id="2.7.13.3"/>
    </reaction>
</comment>
<comment type="caution">
    <text evidence="18">The sequence shown here is derived from an EMBL/GenBank/DDBJ whole genome shotgun (WGS) entry which is preliminary data.</text>
</comment>
<evidence type="ECO:0000256" key="2">
    <source>
        <dbReference type="ARBA" id="ARBA00004429"/>
    </source>
</evidence>
<gene>
    <name evidence="18" type="ORF">C9I88_00560</name>
    <name evidence="19" type="ORF">C9J52_02330</name>
</gene>